<name>A0A0R2K4V3_9LACO</name>
<organism evidence="1 2">
    <name type="scientific">Ligilactobacillus acidipiscis</name>
    <dbReference type="NCBI Taxonomy" id="89059"/>
    <lineage>
        <taxon>Bacteria</taxon>
        <taxon>Bacillati</taxon>
        <taxon>Bacillota</taxon>
        <taxon>Bacilli</taxon>
        <taxon>Lactobacillales</taxon>
        <taxon>Lactobacillaceae</taxon>
        <taxon>Ligilactobacillus</taxon>
    </lineage>
</organism>
<dbReference type="RefSeq" id="WP_010496879.1">
    <property type="nucleotide sequence ID" value="NZ_JQBK01000026.1"/>
</dbReference>
<comment type="caution">
    <text evidence="1">The sequence shown here is derived from an EMBL/GenBank/DDBJ whole genome shotgun (WGS) entry which is preliminary data.</text>
</comment>
<evidence type="ECO:0000313" key="2">
    <source>
        <dbReference type="Proteomes" id="UP000051491"/>
    </source>
</evidence>
<sequence length="283" mass="32565">MSDYEIKFTVDGKEVTQQEIRDIELERYHHVFNIFHDKQLDIKLNDKVLTFEELMALSLADAKVALAQTREAMGKEKTLEVFKPETDRADKMWEEIANTSELGKNFQEAYVNVETKNISLVQFMMFNQLLMKKNNLYLPSTIHPEHYYFEADKTGKQTIIETFGMYKDPTYMDLRPGGKEDYPVKPDEGVDLVMAGKTYLMNTNEDTKMLGMHQLTQTKDGMKVKLGVFLPESAPKAIAEGHKKHLLVEFNNGLHIAAEQKPSFLQKKALGAAINYMKKKNQE</sequence>
<protein>
    <submittedName>
        <fullName evidence="1">Uncharacterized protein</fullName>
    </submittedName>
</protein>
<dbReference type="OrthoDB" id="2284173at2"/>
<dbReference type="PATRIC" id="fig|89059.3.peg.1135"/>
<gene>
    <name evidence="1" type="ORF">IV43_GL001067</name>
</gene>
<proteinExistence type="predicted"/>
<accession>A0A0R2K4V3</accession>
<dbReference type="Proteomes" id="UP000051491">
    <property type="component" value="Unassembled WGS sequence"/>
</dbReference>
<reference evidence="1 2" key="1">
    <citation type="journal article" date="2015" name="Genome Announc.">
        <title>Expanding the biotechnology potential of lactobacilli through comparative genomics of 213 strains and associated genera.</title>
        <authorList>
            <person name="Sun Z."/>
            <person name="Harris H.M."/>
            <person name="McCann A."/>
            <person name="Guo C."/>
            <person name="Argimon S."/>
            <person name="Zhang W."/>
            <person name="Yang X."/>
            <person name="Jeffery I.B."/>
            <person name="Cooney J.C."/>
            <person name="Kagawa T.F."/>
            <person name="Liu W."/>
            <person name="Song Y."/>
            <person name="Salvetti E."/>
            <person name="Wrobel A."/>
            <person name="Rasinkangas P."/>
            <person name="Parkhill J."/>
            <person name="Rea M.C."/>
            <person name="O'Sullivan O."/>
            <person name="Ritari J."/>
            <person name="Douillard F.P."/>
            <person name="Paul Ross R."/>
            <person name="Yang R."/>
            <person name="Briner A.E."/>
            <person name="Felis G.E."/>
            <person name="de Vos W.M."/>
            <person name="Barrangou R."/>
            <person name="Klaenhammer T.R."/>
            <person name="Caufield P.W."/>
            <person name="Cui Y."/>
            <person name="Zhang H."/>
            <person name="O'Toole P.W."/>
        </authorList>
    </citation>
    <scope>NUCLEOTIDE SEQUENCE [LARGE SCALE GENOMIC DNA]</scope>
    <source>
        <strain evidence="1 2">DSM 15353</strain>
    </source>
</reference>
<dbReference type="EMBL" id="JQBK01000026">
    <property type="protein sequence ID" value="KRN84609.1"/>
    <property type="molecule type" value="Genomic_DNA"/>
</dbReference>
<dbReference type="AlphaFoldDB" id="A0A0R2K4V3"/>
<evidence type="ECO:0000313" key="1">
    <source>
        <dbReference type="EMBL" id="KRN84609.1"/>
    </source>
</evidence>